<dbReference type="EMBL" id="CAJOBG010000061">
    <property type="protein sequence ID" value="CAF3748957.1"/>
    <property type="molecule type" value="Genomic_DNA"/>
</dbReference>
<dbReference type="EMBL" id="CAJOBI010000060">
    <property type="protein sequence ID" value="CAF3789450.1"/>
    <property type="molecule type" value="Genomic_DNA"/>
</dbReference>
<evidence type="ECO:0000313" key="16">
    <source>
        <dbReference type="EMBL" id="CAF3911721.1"/>
    </source>
</evidence>
<keyword evidence="7" id="KW-0732">Signal</keyword>
<keyword evidence="4 6" id="KW-1133">Transmembrane helix</keyword>
<gene>
    <name evidence="18" type="ORF">BYL167_LOCUS25044</name>
    <name evidence="9" type="ORF">CJN711_LOCUS22669</name>
    <name evidence="16" type="ORF">GIL414_LOCUS7100</name>
    <name evidence="10" type="ORF">KQP761_LOCUS33051</name>
    <name evidence="11" type="ORF">MBJ925_LOCUS3979</name>
    <name evidence="14" type="ORF">OVN521_LOCUS1014</name>
    <name evidence="15" type="ORF">SMN809_LOCUS551</name>
    <name evidence="17" type="ORF">UXM345_LOCUS22881</name>
    <name evidence="12" type="ORF">WKI299_LOCUS15833</name>
    <name evidence="13" type="ORF">XDN619_LOCUS28592</name>
</gene>
<dbReference type="Pfam" id="PF20520">
    <property type="entry name" value="Ac45-VOA1_TM"/>
    <property type="match status" value="1"/>
</dbReference>
<reference evidence="13" key="1">
    <citation type="submission" date="2021-02" db="EMBL/GenBank/DDBJ databases">
        <authorList>
            <person name="Nowell W R."/>
        </authorList>
    </citation>
    <scope>NUCLEOTIDE SEQUENCE</scope>
</reference>
<dbReference type="Proteomes" id="UP000663842">
    <property type="component" value="Unassembled WGS sequence"/>
</dbReference>
<feature type="signal peptide" evidence="7">
    <location>
        <begin position="1"/>
        <end position="19"/>
    </location>
</feature>
<dbReference type="EMBL" id="CAJNRF010006244">
    <property type="protein sequence ID" value="CAF2079636.1"/>
    <property type="molecule type" value="Genomic_DNA"/>
</dbReference>
<evidence type="ECO:0000313" key="12">
    <source>
        <dbReference type="EMBL" id="CAF2079636.1"/>
    </source>
</evidence>
<keyword evidence="3 6" id="KW-0812">Transmembrane</keyword>
<dbReference type="Proteomes" id="UP000663856">
    <property type="component" value="Unassembled WGS sequence"/>
</dbReference>
<dbReference type="EMBL" id="CAJOBF010003846">
    <property type="protein sequence ID" value="CAF4111914.1"/>
    <property type="molecule type" value="Genomic_DNA"/>
</dbReference>
<protein>
    <recommendedName>
        <fullName evidence="8">V-type proton ATPase subunit S1/VOA1 transmembrane domain-containing protein</fullName>
    </recommendedName>
</protein>
<dbReference type="Proteomes" id="UP000681967">
    <property type="component" value="Unassembled WGS sequence"/>
</dbReference>
<evidence type="ECO:0000256" key="2">
    <source>
        <dbReference type="ARBA" id="ARBA00009037"/>
    </source>
</evidence>
<evidence type="ECO:0000313" key="13">
    <source>
        <dbReference type="EMBL" id="CAF2150578.1"/>
    </source>
</evidence>
<dbReference type="GO" id="GO:0030641">
    <property type="term" value="P:regulation of cellular pH"/>
    <property type="evidence" value="ECO:0007669"/>
    <property type="project" value="TreeGrafter"/>
</dbReference>
<comment type="subcellular location">
    <subcellularLocation>
        <location evidence="1">Membrane</location>
        <topology evidence="1">Single-pass membrane protein</topology>
    </subcellularLocation>
</comment>
<evidence type="ECO:0000313" key="17">
    <source>
        <dbReference type="EMBL" id="CAF4111914.1"/>
    </source>
</evidence>
<dbReference type="OrthoDB" id="9985059at2759"/>
<name>A0A816XTN4_9BILA</name>
<dbReference type="EMBL" id="CAJNRE010000641">
    <property type="protein sequence ID" value="CAF1929659.1"/>
    <property type="molecule type" value="Genomic_DNA"/>
</dbReference>
<evidence type="ECO:0000313" key="15">
    <source>
        <dbReference type="EMBL" id="CAF3789450.1"/>
    </source>
</evidence>
<evidence type="ECO:0000313" key="19">
    <source>
        <dbReference type="Proteomes" id="UP000663866"/>
    </source>
</evidence>
<dbReference type="Proteomes" id="UP000663855">
    <property type="component" value="Unassembled WGS sequence"/>
</dbReference>
<feature type="transmembrane region" description="Helical" evidence="6">
    <location>
        <begin position="352"/>
        <end position="372"/>
    </location>
</feature>
<evidence type="ECO:0000256" key="1">
    <source>
        <dbReference type="ARBA" id="ARBA00004167"/>
    </source>
</evidence>
<dbReference type="Proteomes" id="UP000663887">
    <property type="component" value="Unassembled WGS sequence"/>
</dbReference>
<feature type="domain" description="V-type proton ATPase subunit S1/VOA1 transmembrane" evidence="8">
    <location>
        <begin position="347"/>
        <end position="385"/>
    </location>
</feature>
<dbReference type="EMBL" id="CAJOBH010023783">
    <property type="protein sequence ID" value="CAF4237795.1"/>
    <property type="molecule type" value="Genomic_DNA"/>
</dbReference>
<dbReference type="PANTHER" id="PTHR12471">
    <property type="entry name" value="VACUOLAR ATP SYNTHASE SUBUNIT S1"/>
    <property type="match status" value="1"/>
</dbReference>
<dbReference type="GO" id="GO:0001671">
    <property type="term" value="F:ATPase activator activity"/>
    <property type="evidence" value="ECO:0007669"/>
    <property type="project" value="TreeGrafter"/>
</dbReference>
<evidence type="ECO:0000313" key="9">
    <source>
        <dbReference type="EMBL" id="CAF1414535.1"/>
    </source>
</evidence>
<comment type="caution">
    <text evidence="13">The sequence shown here is derived from an EMBL/GenBank/DDBJ whole genome shotgun (WGS) entry which is preliminary data.</text>
</comment>
<dbReference type="GO" id="GO:0033176">
    <property type="term" value="C:proton-transporting V-type ATPase complex"/>
    <property type="evidence" value="ECO:0007669"/>
    <property type="project" value="TreeGrafter"/>
</dbReference>
<comment type="similarity">
    <text evidence="2">Belongs to the vacuolar ATPase subunit S1 family.</text>
</comment>
<dbReference type="EMBL" id="CAJNRG010013644">
    <property type="protein sequence ID" value="CAF2150578.1"/>
    <property type="molecule type" value="Genomic_DNA"/>
</dbReference>
<evidence type="ECO:0000313" key="10">
    <source>
        <dbReference type="EMBL" id="CAF1665678.1"/>
    </source>
</evidence>
<keyword evidence="19" id="KW-1185">Reference proteome</keyword>
<dbReference type="EMBL" id="CAJOBJ010002115">
    <property type="protein sequence ID" value="CAF3911721.1"/>
    <property type="molecule type" value="Genomic_DNA"/>
</dbReference>
<evidence type="ECO:0000313" key="20">
    <source>
        <dbReference type="Proteomes" id="UP000663887"/>
    </source>
</evidence>
<dbReference type="AlphaFoldDB" id="A0A816XTN4"/>
<dbReference type="EMBL" id="CAJNOW010018504">
    <property type="protein sequence ID" value="CAF1665678.1"/>
    <property type="molecule type" value="Genomic_DNA"/>
</dbReference>
<dbReference type="Proteomes" id="UP000663824">
    <property type="component" value="Unassembled WGS sequence"/>
</dbReference>
<dbReference type="Proteomes" id="UP000681720">
    <property type="component" value="Unassembled WGS sequence"/>
</dbReference>
<proteinExistence type="inferred from homology"/>
<evidence type="ECO:0000256" key="5">
    <source>
        <dbReference type="ARBA" id="ARBA00023136"/>
    </source>
</evidence>
<evidence type="ECO:0000313" key="11">
    <source>
        <dbReference type="EMBL" id="CAF1929659.1"/>
    </source>
</evidence>
<dbReference type="PANTHER" id="PTHR12471:SF7">
    <property type="entry name" value="V-TYPE PROTON ATPASE SUBUNIT S1"/>
    <property type="match status" value="1"/>
</dbReference>
<dbReference type="InterPro" id="IPR046756">
    <property type="entry name" value="VAS1/VOA1_TM"/>
</dbReference>
<evidence type="ECO:0000259" key="8">
    <source>
        <dbReference type="Pfam" id="PF20520"/>
    </source>
</evidence>
<evidence type="ECO:0000313" key="18">
    <source>
        <dbReference type="EMBL" id="CAF4237795.1"/>
    </source>
</evidence>
<evidence type="ECO:0000256" key="7">
    <source>
        <dbReference type="SAM" id="SignalP"/>
    </source>
</evidence>
<evidence type="ECO:0000313" key="14">
    <source>
        <dbReference type="EMBL" id="CAF3748957.1"/>
    </source>
</evidence>
<dbReference type="EMBL" id="CAJNOV010010639">
    <property type="protein sequence ID" value="CAF1414535.1"/>
    <property type="molecule type" value="Genomic_DNA"/>
</dbReference>
<dbReference type="Proteomes" id="UP000663834">
    <property type="component" value="Unassembled WGS sequence"/>
</dbReference>
<evidence type="ECO:0000256" key="3">
    <source>
        <dbReference type="ARBA" id="ARBA00022692"/>
    </source>
</evidence>
<dbReference type="Gene3D" id="2.40.160.110">
    <property type="match status" value="1"/>
</dbReference>
<dbReference type="InterPro" id="IPR008388">
    <property type="entry name" value="Ac45_acc_su"/>
</dbReference>
<dbReference type="Proteomes" id="UP000663866">
    <property type="component" value="Unassembled WGS sequence"/>
</dbReference>
<accession>A0A816XTN4</accession>
<dbReference type="Proteomes" id="UP000676336">
    <property type="component" value="Unassembled WGS sequence"/>
</dbReference>
<keyword evidence="5 6" id="KW-0472">Membrane</keyword>
<evidence type="ECO:0000256" key="6">
    <source>
        <dbReference type="SAM" id="Phobius"/>
    </source>
</evidence>
<evidence type="ECO:0000256" key="4">
    <source>
        <dbReference type="ARBA" id="ARBA00022989"/>
    </source>
</evidence>
<feature type="chain" id="PRO_5035610642" description="V-type proton ATPase subunit S1/VOA1 transmembrane domain-containing protein" evidence="7">
    <location>
        <begin position="20"/>
        <end position="397"/>
    </location>
</feature>
<organism evidence="13 20">
    <name type="scientific">Rotaria magnacalcarata</name>
    <dbReference type="NCBI Taxonomy" id="392030"/>
    <lineage>
        <taxon>Eukaryota</taxon>
        <taxon>Metazoa</taxon>
        <taxon>Spiralia</taxon>
        <taxon>Gnathifera</taxon>
        <taxon>Rotifera</taxon>
        <taxon>Eurotatoria</taxon>
        <taxon>Bdelloidea</taxon>
        <taxon>Philodinida</taxon>
        <taxon>Philodinidae</taxon>
        <taxon>Rotaria</taxon>
    </lineage>
</organism>
<sequence length="397" mass="44845">MLSLLFIIIPLLSPYQVFSSPVLLWSNSNLPRTDLPLSKLSSLYVMSNYVCKIDARNVQVRLFAVNGLTNEDIHRVLKDKHQLLFDANDGKSQYRYFPNVADDIYTAFSLIPGSNNMQCSHIRFKITTSNKYNKLEDALNEMQSTVDTIGTNAETVIIMALVSDSVADQSVVRKRRAIEVTENDVLVSEDQSCMFYADKLYWGDVSGQQYSTGNLTLDLHNSSCTPSQTVTPSGNITSVVLNLYWNNGTSDLVSMTLMANITGRYWYLEKAIINGSEYRYFAYGMHSLMDTPPTYSYVCKTAVFVKYDSSAKYGTYDFKDKFFVTNLQFQPFFGNGSYFGPPNYCTSFFTSGIWMGITSSLLCLGILLFGVYRMMSIKSNDRFDDPKGKPLIIKAQE</sequence>